<dbReference type="EMBL" id="DVMW01000037">
    <property type="protein sequence ID" value="HIU36245.1"/>
    <property type="molecule type" value="Genomic_DNA"/>
</dbReference>
<gene>
    <name evidence="3" type="ORF">IAC53_06570</name>
</gene>
<evidence type="ECO:0000256" key="1">
    <source>
        <dbReference type="ARBA" id="ARBA00022801"/>
    </source>
</evidence>
<dbReference type="Proteomes" id="UP000824071">
    <property type="component" value="Unassembled WGS sequence"/>
</dbReference>
<dbReference type="Gene3D" id="3.40.50.1820">
    <property type="entry name" value="alpha/beta hydrolase"/>
    <property type="match status" value="1"/>
</dbReference>
<evidence type="ECO:0000313" key="3">
    <source>
        <dbReference type="EMBL" id="HIU36245.1"/>
    </source>
</evidence>
<name>A0A9D1IEY9_9FIRM</name>
<accession>A0A9D1IEY9</accession>
<dbReference type="InterPro" id="IPR029058">
    <property type="entry name" value="AB_hydrolase_fold"/>
</dbReference>
<dbReference type="SUPFAM" id="SSF53474">
    <property type="entry name" value="alpha/beta-Hydrolases"/>
    <property type="match status" value="1"/>
</dbReference>
<dbReference type="PANTHER" id="PTHR48081:SF6">
    <property type="entry name" value="PEPTIDASE S9 PROLYL OLIGOPEPTIDASE CATALYTIC DOMAIN-CONTAINING PROTEIN"/>
    <property type="match status" value="1"/>
</dbReference>
<reference evidence="3" key="2">
    <citation type="journal article" date="2021" name="PeerJ">
        <title>Extensive microbial diversity within the chicken gut microbiome revealed by metagenomics and culture.</title>
        <authorList>
            <person name="Gilroy R."/>
            <person name="Ravi A."/>
            <person name="Getino M."/>
            <person name="Pursley I."/>
            <person name="Horton D.L."/>
            <person name="Alikhan N.F."/>
            <person name="Baker D."/>
            <person name="Gharbi K."/>
            <person name="Hall N."/>
            <person name="Watson M."/>
            <person name="Adriaenssens E.M."/>
            <person name="Foster-Nyarko E."/>
            <person name="Jarju S."/>
            <person name="Secka A."/>
            <person name="Antonio M."/>
            <person name="Oren A."/>
            <person name="Chaudhuri R.R."/>
            <person name="La Ragione R."/>
            <person name="Hildebrand F."/>
            <person name="Pallen M.J."/>
        </authorList>
    </citation>
    <scope>NUCLEOTIDE SEQUENCE</scope>
    <source>
        <strain evidence="3">ChiGjej1B1-19959</strain>
    </source>
</reference>
<dbReference type="InterPro" id="IPR049492">
    <property type="entry name" value="BD-FAE-like_dom"/>
</dbReference>
<dbReference type="PANTHER" id="PTHR48081">
    <property type="entry name" value="AB HYDROLASE SUPERFAMILY PROTEIN C4A8.06C"/>
    <property type="match status" value="1"/>
</dbReference>
<reference evidence="3" key="1">
    <citation type="submission" date="2020-10" db="EMBL/GenBank/DDBJ databases">
        <authorList>
            <person name="Gilroy R."/>
        </authorList>
    </citation>
    <scope>NUCLEOTIDE SEQUENCE</scope>
    <source>
        <strain evidence="3">ChiGjej1B1-19959</strain>
    </source>
</reference>
<organism evidence="3 4">
    <name type="scientific">Candidatus Fimenecus excrementigallinarum</name>
    <dbReference type="NCBI Taxonomy" id="2840816"/>
    <lineage>
        <taxon>Bacteria</taxon>
        <taxon>Bacillati</taxon>
        <taxon>Bacillota</taxon>
        <taxon>Clostridia</taxon>
        <taxon>Candidatus Fimenecus</taxon>
    </lineage>
</organism>
<comment type="caution">
    <text evidence="3">The sequence shown here is derived from an EMBL/GenBank/DDBJ whole genome shotgun (WGS) entry which is preliminary data.</text>
</comment>
<evidence type="ECO:0000313" key="4">
    <source>
        <dbReference type="Proteomes" id="UP000824071"/>
    </source>
</evidence>
<dbReference type="Pfam" id="PF20434">
    <property type="entry name" value="BD-FAE"/>
    <property type="match status" value="1"/>
</dbReference>
<evidence type="ECO:0000259" key="2">
    <source>
        <dbReference type="Pfam" id="PF20434"/>
    </source>
</evidence>
<dbReference type="InterPro" id="IPR050300">
    <property type="entry name" value="GDXG_lipolytic_enzyme"/>
</dbReference>
<dbReference type="GO" id="GO:0016787">
    <property type="term" value="F:hydrolase activity"/>
    <property type="evidence" value="ECO:0007669"/>
    <property type="project" value="UniProtKB-KW"/>
</dbReference>
<proteinExistence type="predicted"/>
<feature type="domain" description="BD-FAE-like" evidence="2">
    <location>
        <begin position="29"/>
        <end position="215"/>
    </location>
</feature>
<protein>
    <submittedName>
        <fullName evidence="3">Alpha/beta hydrolase</fullName>
    </submittedName>
</protein>
<sequence length="259" mass="28499">MESFALYDKYDCRVEPARKKVRLDAYLTGKEAPAVLILPGGAYCFISDSNEGRPIAERFVEKGCNAFVLWYRVGFAARYPAPLKDVARALQFLQHNAARFGVVPGKIALLGFSAGGHLASFFGAQYPRFETKYEDASYPLKPAALVLGYPVVTMGQHTHKLSRRRLLGLLSGKAEQDAASVEKLVTPDYPPTFLWHARDDQSVDCCNSEMLAEALAQNGVRHVLRLYDHGGHGIGLAKGKEPAGWFDEAFAFLEGVFPG</sequence>
<dbReference type="AlphaFoldDB" id="A0A9D1IEY9"/>
<keyword evidence="1 3" id="KW-0378">Hydrolase</keyword>